<feature type="domain" description="Phosphatidic acid phosphatase type 2/haloperoxidase" evidence="9">
    <location>
        <begin position="95"/>
        <end position="212"/>
    </location>
</feature>
<dbReference type="InterPro" id="IPR036938">
    <property type="entry name" value="PAP2/HPO_sf"/>
</dbReference>
<accession>A0AAU9IW06</accession>
<feature type="transmembrane region" description="Helical" evidence="8">
    <location>
        <begin position="235"/>
        <end position="257"/>
    </location>
</feature>
<evidence type="ECO:0000313" key="10">
    <source>
        <dbReference type="EMBL" id="CAG9317838.1"/>
    </source>
</evidence>
<organism evidence="10 11">
    <name type="scientific">Blepharisma stoltei</name>
    <dbReference type="NCBI Taxonomy" id="1481888"/>
    <lineage>
        <taxon>Eukaryota</taxon>
        <taxon>Sar</taxon>
        <taxon>Alveolata</taxon>
        <taxon>Ciliophora</taxon>
        <taxon>Postciliodesmatophora</taxon>
        <taxon>Heterotrichea</taxon>
        <taxon>Heterotrichida</taxon>
        <taxon>Blepharismidae</taxon>
        <taxon>Blepharisma</taxon>
    </lineage>
</organism>
<feature type="transmembrane region" description="Helical" evidence="8">
    <location>
        <begin position="287"/>
        <end position="311"/>
    </location>
</feature>
<feature type="transmembrane region" description="Helical" evidence="8">
    <location>
        <begin position="70"/>
        <end position="90"/>
    </location>
</feature>
<keyword evidence="2 8" id="KW-0812">Transmembrane</keyword>
<evidence type="ECO:0000256" key="8">
    <source>
        <dbReference type="SAM" id="Phobius"/>
    </source>
</evidence>
<dbReference type="PANTHER" id="PTHR14969:SF28">
    <property type="entry name" value="DIHYDROSPHINGOSINE 1-PHOSPHATE PHOSPHATASE LCB3-RELATED"/>
    <property type="match status" value="1"/>
</dbReference>
<evidence type="ECO:0000256" key="1">
    <source>
        <dbReference type="ARBA" id="ARBA00004477"/>
    </source>
</evidence>
<proteinExistence type="inferred from homology"/>
<gene>
    <name evidence="10" type="ORF">BSTOLATCC_MIC19078</name>
</gene>
<keyword evidence="6 8" id="KW-0472">Membrane</keyword>
<dbReference type="Gene3D" id="1.20.144.10">
    <property type="entry name" value="Phosphatidic acid phosphatase type 2/haloperoxidase"/>
    <property type="match status" value="1"/>
</dbReference>
<feature type="transmembrane region" description="Helical" evidence="8">
    <location>
        <begin position="195"/>
        <end position="214"/>
    </location>
</feature>
<feature type="transmembrane region" description="Helical" evidence="8">
    <location>
        <begin position="21"/>
        <end position="41"/>
    </location>
</feature>
<evidence type="ECO:0000256" key="3">
    <source>
        <dbReference type="ARBA" id="ARBA00022801"/>
    </source>
</evidence>
<dbReference type="InterPro" id="IPR000326">
    <property type="entry name" value="PAP2/HPO"/>
</dbReference>
<comment type="caution">
    <text evidence="10">The sequence shown here is derived from an EMBL/GenBank/DDBJ whole genome shotgun (WGS) entry which is preliminary data.</text>
</comment>
<keyword evidence="5 8" id="KW-1133">Transmembrane helix</keyword>
<dbReference type="SMART" id="SM00014">
    <property type="entry name" value="acidPPc"/>
    <property type="match status" value="1"/>
</dbReference>
<sequence>MERYMKNTHTFAEESLVKTSLLIKGLAGVVFVVVIPLELLVSSTLRDWGGSLIEDIQEYRTQAWDDFFKYVSYIGDSWLIIVLGPAFYNFFDTRKAIKLIIISSFTGFITSFLQLLFQEPRPFWTSSDIRGITCDLGFADPSFHMMMGTVFFFTLAIEFFHNWRDIFRYTAYFLLFLILSLVGFSRVYLGEQFPHQVVMGLCYSFIYLTVVFAFDRTLLDLTIKSSFNYKANRKYIVYWFVGTMFLLLASITVFDMITLNNSVSYTWIKNSTKHCSLSYKVSGSQSFYYSAWIFYNLGLVSSSMLSGKYISMFWWCTEYWKRWIRFFIAVATSVGIYFAFNQIDTSDVTTTYVWHYVFPYFLMATVYGGILPLIFVKMQLAMKISPAVDQENELMTLSEID</sequence>
<dbReference type="SUPFAM" id="SSF48317">
    <property type="entry name" value="Acid phosphatase/Vanadium-dependent haloperoxidase"/>
    <property type="match status" value="1"/>
</dbReference>
<feature type="transmembrane region" description="Helical" evidence="8">
    <location>
        <begin position="352"/>
        <end position="376"/>
    </location>
</feature>
<name>A0AAU9IW06_9CILI</name>
<feature type="transmembrane region" description="Helical" evidence="8">
    <location>
        <begin position="172"/>
        <end position="189"/>
    </location>
</feature>
<reference evidence="10" key="1">
    <citation type="submission" date="2021-09" db="EMBL/GenBank/DDBJ databases">
        <authorList>
            <consortium name="AG Swart"/>
            <person name="Singh M."/>
            <person name="Singh A."/>
            <person name="Seah K."/>
            <person name="Emmerich C."/>
        </authorList>
    </citation>
    <scope>NUCLEOTIDE SEQUENCE</scope>
    <source>
        <strain evidence="10">ATCC30299</strain>
    </source>
</reference>
<dbReference type="GO" id="GO:0042392">
    <property type="term" value="F:sphingosine-1-phosphate phosphatase activity"/>
    <property type="evidence" value="ECO:0007669"/>
    <property type="project" value="TreeGrafter"/>
</dbReference>
<dbReference type="PANTHER" id="PTHR14969">
    <property type="entry name" value="SPHINGOSINE-1-PHOSPHATE PHOSPHOHYDROLASE"/>
    <property type="match status" value="1"/>
</dbReference>
<dbReference type="Pfam" id="PF01569">
    <property type="entry name" value="PAP2"/>
    <property type="match status" value="1"/>
</dbReference>
<evidence type="ECO:0000256" key="7">
    <source>
        <dbReference type="ARBA" id="ARBA00038324"/>
    </source>
</evidence>
<dbReference type="EMBL" id="CAJZBQ010000018">
    <property type="protein sequence ID" value="CAG9317838.1"/>
    <property type="molecule type" value="Genomic_DNA"/>
</dbReference>
<dbReference type="Proteomes" id="UP001162131">
    <property type="component" value="Unassembled WGS sequence"/>
</dbReference>
<feature type="transmembrane region" description="Helical" evidence="8">
    <location>
        <begin position="323"/>
        <end position="340"/>
    </location>
</feature>
<evidence type="ECO:0000313" key="11">
    <source>
        <dbReference type="Proteomes" id="UP001162131"/>
    </source>
</evidence>
<dbReference type="AlphaFoldDB" id="A0AAU9IW06"/>
<evidence type="ECO:0000256" key="5">
    <source>
        <dbReference type="ARBA" id="ARBA00022989"/>
    </source>
</evidence>
<keyword evidence="4" id="KW-0256">Endoplasmic reticulum</keyword>
<comment type="subcellular location">
    <subcellularLocation>
        <location evidence="1">Endoplasmic reticulum membrane</location>
        <topology evidence="1">Multi-pass membrane protein</topology>
    </subcellularLocation>
</comment>
<feature type="transmembrane region" description="Helical" evidence="8">
    <location>
        <begin position="97"/>
        <end position="117"/>
    </location>
</feature>
<dbReference type="GO" id="GO:0005789">
    <property type="term" value="C:endoplasmic reticulum membrane"/>
    <property type="evidence" value="ECO:0007669"/>
    <property type="project" value="UniProtKB-SubCell"/>
</dbReference>
<evidence type="ECO:0000256" key="4">
    <source>
        <dbReference type="ARBA" id="ARBA00022824"/>
    </source>
</evidence>
<keyword evidence="3" id="KW-0378">Hydrolase</keyword>
<evidence type="ECO:0000259" key="9">
    <source>
        <dbReference type="SMART" id="SM00014"/>
    </source>
</evidence>
<protein>
    <recommendedName>
        <fullName evidence="9">Phosphatidic acid phosphatase type 2/haloperoxidase domain-containing protein</fullName>
    </recommendedName>
</protein>
<comment type="similarity">
    <text evidence="7">Belongs to the type 2 lipid phosphate phosphatase family.</text>
</comment>
<keyword evidence="11" id="KW-1185">Reference proteome</keyword>
<evidence type="ECO:0000256" key="2">
    <source>
        <dbReference type="ARBA" id="ARBA00022692"/>
    </source>
</evidence>
<feature type="transmembrane region" description="Helical" evidence="8">
    <location>
        <begin position="143"/>
        <end position="160"/>
    </location>
</feature>
<evidence type="ECO:0000256" key="6">
    <source>
        <dbReference type="ARBA" id="ARBA00023136"/>
    </source>
</evidence>